<gene>
    <name evidence="1" type="ordered locus">Metvu_1207</name>
</gene>
<dbReference type="GeneID" id="8513547"/>
<keyword evidence="2" id="KW-1185">Reference proteome</keyword>
<sequence>MDEIKKLINILRHFGILDDYLKILDIEIDGDRYITILLPKVLNWIEEEEIEEILEEIFKNARIRISRLPLSKFIKIYLEKNLKDKMAYGENIENMDIEGENYALYIDWKNKKIIIHKFYGKTPLKETCKLSSNWETMWGIWVLGFEKEEDAKKFAENLRSEIKKYYNIDFEIIRHKRCLGD</sequence>
<dbReference type="STRING" id="579137.Metvu_1207"/>
<evidence type="ECO:0000313" key="2">
    <source>
        <dbReference type="Proteomes" id="UP000002063"/>
    </source>
</evidence>
<dbReference type="HOGENOM" id="CLU_1507409_0_0_2"/>
<accession>C9RHL3</accession>
<dbReference type="RefSeq" id="WP_015733285.1">
    <property type="nucleotide sequence ID" value="NC_013407.1"/>
</dbReference>
<dbReference type="eggNOG" id="arCOG08292">
    <property type="taxonomic scope" value="Archaea"/>
</dbReference>
<evidence type="ECO:0000313" key="1">
    <source>
        <dbReference type="EMBL" id="ACX73065.1"/>
    </source>
</evidence>
<protein>
    <submittedName>
        <fullName evidence="1">Uncharacterized protein</fullName>
    </submittedName>
</protein>
<name>C9RHL3_METVM</name>
<reference evidence="1" key="1">
    <citation type="submission" date="2009-10" db="EMBL/GenBank/DDBJ databases">
        <title>Complete sequence of chromosome of Methanocaldococcus vulcanius M7.</title>
        <authorList>
            <consortium name="US DOE Joint Genome Institute"/>
            <person name="Lucas S."/>
            <person name="Copeland A."/>
            <person name="Lapidus A."/>
            <person name="Glavina del Rio T."/>
            <person name="Dalin E."/>
            <person name="Tice H."/>
            <person name="Bruce D."/>
            <person name="Goodwin L."/>
            <person name="Pitluck S."/>
            <person name="Lcollab F.I."/>
            <person name="Brettin T."/>
            <person name="Detter J.C."/>
            <person name="Han C."/>
            <person name="Tapia R."/>
            <person name="Kuske C.R."/>
            <person name="Schmutz J."/>
            <person name="Larimer F."/>
            <person name="Land M."/>
            <person name="Hauser L."/>
            <person name="Kyrpides N."/>
            <person name="Ovchinikova G."/>
            <person name="Sieprawska-Lupa M."/>
            <person name="Whitman W.B."/>
            <person name="Woyke T."/>
        </authorList>
    </citation>
    <scope>NUCLEOTIDE SEQUENCE [LARGE SCALE GENOMIC DNA]</scope>
    <source>
        <strain evidence="1">M7</strain>
    </source>
</reference>
<dbReference type="EMBL" id="CP001787">
    <property type="protein sequence ID" value="ACX73065.1"/>
    <property type="molecule type" value="Genomic_DNA"/>
</dbReference>
<dbReference type="KEGG" id="mvu:Metvu_1207"/>
<organism evidence="1 2">
    <name type="scientific">Methanocaldococcus vulcanius (strain ATCC 700851 / DSM 12094 / M7)</name>
    <name type="common">Methanococcus vulcanius</name>
    <dbReference type="NCBI Taxonomy" id="579137"/>
    <lineage>
        <taxon>Archaea</taxon>
        <taxon>Methanobacteriati</taxon>
        <taxon>Methanobacteriota</taxon>
        <taxon>Methanomada group</taxon>
        <taxon>Methanococci</taxon>
        <taxon>Methanococcales</taxon>
        <taxon>Methanocaldococcaceae</taxon>
        <taxon>Methanocaldococcus</taxon>
    </lineage>
</organism>
<dbReference type="Proteomes" id="UP000002063">
    <property type="component" value="Chromosome"/>
</dbReference>
<dbReference type="AlphaFoldDB" id="C9RHL3"/>
<proteinExistence type="predicted"/>